<reference evidence="3 4" key="1">
    <citation type="submission" date="2016-10" db="EMBL/GenBank/DDBJ databases">
        <authorList>
            <person name="de Groot N.N."/>
        </authorList>
    </citation>
    <scope>NUCLEOTIDE SEQUENCE [LARGE SCALE GENOMIC DNA]</scope>
    <source>
        <strain evidence="3 4">47C3B</strain>
    </source>
</reference>
<dbReference type="InterPro" id="IPR011990">
    <property type="entry name" value="TPR-like_helical_dom_sf"/>
</dbReference>
<dbReference type="PANTHER" id="PTHR32234:SF0">
    <property type="entry name" value="THIOL:DISULFIDE INTERCHANGE PROTEIN DSBD"/>
    <property type="match status" value="1"/>
</dbReference>
<dbReference type="Gene3D" id="1.25.40.10">
    <property type="entry name" value="Tetratricopeptide repeat domain"/>
    <property type="match status" value="1"/>
</dbReference>
<dbReference type="GO" id="GO:0015035">
    <property type="term" value="F:protein-disulfide reductase activity"/>
    <property type="evidence" value="ECO:0007669"/>
    <property type="project" value="TreeGrafter"/>
</dbReference>
<dbReference type="AlphaFoldDB" id="A0A1G7GBP9"/>
<dbReference type="PANTHER" id="PTHR32234">
    <property type="entry name" value="THIOL:DISULFIDE INTERCHANGE PROTEIN DSBD"/>
    <property type="match status" value="1"/>
</dbReference>
<dbReference type="Pfam" id="PF13899">
    <property type="entry name" value="Thioredoxin_7"/>
    <property type="match status" value="1"/>
</dbReference>
<dbReference type="InterPro" id="IPR013766">
    <property type="entry name" value="Thioredoxin_domain"/>
</dbReference>
<dbReference type="SUPFAM" id="SSF52833">
    <property type="entry name" value="Thioredoxin-like"/>
    <property type="match status" value="1"/>
</dbReference>
<dbReference type="GO" id="GO:0006950">
    <property type="term" value="P:response to stress"/>
    <property type="evidence" value="ECO:0007669"/>
    <property type="project" value="UniProtKB-ARBA"/>
</dbReference>
<dbReference type="InterPro" id="IPR017937">
    <property type="entry name" value="Thioredoxin_CS"/>
</dbReference>
<gene>
    <name evidence="3" type="ORF">SAMN05216464_11066</name>
</gene>
<dbReference type="EMBL" id="FNAI01000010">
    <property type="protein sequence ID" value="SDE85523.1"/>
    <property type="molecule type" value="Genomic_DNA"/>
</dbReference>
<dbReference type="Gene3D" id="3.40.30.10">
    <property type="entry name" value="Glutaredoxin"/>
    <property type="match status" value="1"/>
</dbReference>
<keyword evidence="4" id="KW-1185">Reference proteome</keyword>
<evidence type="ECO:0000313" key="4">
    <source>
        <dbReference type="Proteomes" id="UP000199072"/>
    </source>
</evidence>
<dbReference type="PROSITE" id="PS51352">
    <property type="entry name" value="THIOREDOXIN_2"/>
    <property type="match status" value="1"/>
</dbReference>
<dbReference type="PROSITE" id="PS00194">
    <property type="entry name" value="THIOREDOXIN_1"/>
    <property type="match status" value="1"/>
</dbReference>
<dbReference type="Proteomes" id="UP000199072">
    <property type="component" value="Unassembled WGS sequence"/>
</dbReference>
<dbReference type="InterPro" id="IPR036249">
    <property type="entry name" value="Thioredoxin-like_sf"/>
</dbReference>
<dbReference type="GO" id="GO:0045454">
    <property type="term" value="P:cell redox homeostasis"/>
    <property type="evidence" value="ECO:0007669"/>
    <property type="project" value="TreeGrafter"/>
</dbReference>
<protein>
    <submittedName>
        <fullName evidence="3">Thioredoxin-like</fullName>
    </submittedName>
</protein>
<name>A0A1G7GBP9_9SPHI</name>
<feature type="domain" description="Thioredoxin" evidence="2">
    <location>
        <begin position="1"/>
        <end position="143"/>
    </location>
</feature>
<keyword evidence="1" id="KW-0676">Redox-active center</keyword>
<evidence type="ECO:0000259" key="2">
    <source>
        <dbReference type="PROSITE" id="PS51352"/>
    </source>
</evidence>
<dbReference type="STRING" id="1391627.SAMN05216464_11066"/>
<organism evidence="3 4">
    <name type="scientific">Mucilaginibacter pineti</name>
    <dbReference type="NCBI Taxonomy" id="1391627"/>
    <lineage>
        <taxon>Bacteria</taxon>
        <taxon>Pseudomonadati</taxon>
        <taxon>Bacteroidota</taxon>
        <taxon>Sphingobacteriia</taxon>
        <taxon>Sphingobacteriales</taxon>
        <taxon>Sphingobacteriaceae</taxon>
        <taxon>Mucilaginibacter</taxon>
    </lineage>
</organism>
<dbReference type="SUPFAM" id="SSF48452">
    <property type="entry name" value="TPR-like"/>
    <property type="match status" value="1"/>
</dbReference>
<evidence type="ECO:0000256" key="1">
    <source>
        <dbReference type="ARBA" id="ARBA00023284"/>
    </source>
</evidence>
<evidence type="ECO:0000313" key="3">
    <source>
        <dbReference type="EMBL" id="SDE85523.1"/>
    </source>
</evidence>
<sequence length="427" mass="49427">MLLCLMPLFAGAQKKVNINFQVFNTWDQVTEQAAATHKNIFIDVYATWCGPCKKMDEEVYTDPVVAKFVNENFIAVKIQIDRTDKDPVHVKKWYETAKRIRDQYHIDVLPTFLFISDEGNLVERGAGYQDKKKFMQLLMKAADPEKCYASLIEQFRLDKLKGDALLSLALLAKTYHDDSIALSVARLYKQHVIDNTPALVLLNPRLLQYMYEFYELFSINDPVVLFMYQHPEQADSLLNNKGYAVRFTDYLISKYQIHPIIRPGGKYVKTVPDWGELQRKVTNAYDPTTAERLLTDARIEWYSAVKDWPNIIRYTIEKKDKQGLDTAGLGAAYLNNFVFDVIFKHSNEMYALHKGIQYMEMLLKNNPGDENAIDTYANVLYKAGRKQEAIKQEKRALALAGTHYNNRQLKVFQDTLDKMQKGEPTWP</sequence>
<accession>A0A1G7GBP9</accession>
<proteinExistence type="predicted"/>